<feature type="region of interest" description="Disordered" evidence="1">
    <location>
        <begin position="1"/>
        <end position="32"/>
    </location>
</feature>
<dbReference type="EMBL" id="JAUSRA010000001">
    <property type="protein sequence ID" value="MDP9795925.1"/>
    <property type="molecule type" value="Genomic_DNA"/>
</dbReference>
<comment type="caution">
    <text evidence="2">The sequence shown here is derived from an EMBL/GenBank/DDBJ whole genome shotgun (WGS) entry which is preliminary data.</text>
</comment>
<evidence type="ECO:0000313" key="3">
    <source>
        <dbReference type="Proteomes" id="UP001240984"/>
    </source>
</evidence>
<evidence type="ECO:0000256" key="1">
    <source>
        <dbReference type="SAM" id="MobiDB-lite"/>
    </source>
</evidence>
<organism evidence="2 3">
    <name type="scientific">Catenuloplanes nepalensis</name>
    <dbReference type="NCBI Taxonomy" id="587533"/>
    <lineage>
        <taxon>Bacteria</taxon>
        <taxon>Bacillati</taxon>
        <taxon>Actinomycetota</taxon>
        <taxon>Actinomycetes</taxon>
        <taxon>Micromonosporales</taxon>
        <taxon>Micromonosporaceae</taxon>
        <taxon>Catenuloplanes</taxon>
    </lineage>
</organism>
<sequence>MAEEPNPRSAPERGIKHFSVQERGTKHYTFRG</sequence>
<evidence type="ECO:0000313" key="2">
    <source>
        <dbReference type="EMBL" id="MDP9795925.1"/>
    </source>
</evidence>
<gene>
    <name evidence="2" type="ORF">J2S43_004437</name>
</gene>
<reference evidence="2 3" key="1">
    <citation type="submission" date="2023-07" db="EMBL/GenBank/DDBJ databases">
        <title>Sequencing the genomes of 1000 actinobacteria strains.</title>
        <authorList>
            <person name="Klenk H.-P."/>
        </authorList>
    </citation>
    <scope>NUCLEOTIDE SEQUENCE [LARGE SCALE GENOMIC DNA]</scope>
    <source>
        <strain evidence="2 3">DSM 44710</strain>
    </source>
</reference>
<proteinExistence type="predicted"/>
<keyword evidence="3" id="KW-1185">Reference proteome</keyword>
<name>A0ABT9MWV0_9ACTN</name>
<feature type="compositionally biased region" description="Basic and acidic residues" evidence="1">
    <location>
        <begin position="10"/>
        <end position="25"/>
    </location>
</feature>
<dbReference type="Proteomes" id="UP001240984">
    <property type="component" value="Unassembled WGS sequence"/>
</dbReference>
<accession>A0ABT9MWV0</accession>
<protein>
    <submittedName>
        <fullName evidence="2">Uncharacterized protein</fullName>
    </submittedName>
</protein>